<sequence>MTILNLDVLNVYSAMARHAAETQKVSATNIAHANDPGYKATEIEGFQDFLARAASSGSVDSDNLQFKTSQSDSYEAPNGNSVNLELEMFKAADAQSQHDLALSVYTKSLGLLRTAIGKKG</sequence>
<dbReference type="AlphaFoldDB" id="A0A062TYF7"/>
<evidence type="ECO:0000313" key="1">
    <source>
        <dbReference type="EMBL" id="KCZ51057.1"/>
    </source>
</evidence>
<reference evidence="1 2" key="1">
    <citation type="journal article" date="2014" name="Antonie Van Leeuwenhoek">
        <title>Hyphomonas beringensis sp. nov. and Hyphomonas chukchiensis sp. nov., isolated from surface seawater of the Bering Sea and Chukchi Sea.</title>
        <authorList>
            <person name="Li C."/>
            <person name="Lai Q."/>
            <person name="Li G."/>
            <person name="Dong C."/>
            <person name="Wang J."/>
            <person name="Liao Y."/>
            <person name="Shao Z."/>
        </authorList>
    </citation>
    <scope>NUCLEOTIDE SEQUENCE [LARGE SCALE GENOMIC DNA]</scope>
    <source>
        <strain evidence="1 2">25B14_1</strain>
    </source>
</reference>
<evidence type="ECO:0008006" key="3">
    <source>
        <dbReference type="Google" id="ProtNLM"/>
    </source>
</evidence>
<dbReference type="RefSeq" id="WP_241765257.1">
    <property type="nucleotide sequence ID" value="NZ_AWFF01000098.1"/>
</dbReference>
<protein>
    <recommendedName>
        <fullName evidence="3">Flagellar basal body rod protein FlgB</fullName>
    </recommendedName>
</protein>
<evidence type="ECO:0000313" key="2">
    <source>
        <dbReference type="Proteomes" id="UP000027037"/>
    </source>
</evidence>
<gene>
    <name evidence="1" type="ORF">HY29_06805</name>
</gene>
<dbReference type="eggNOG" id="COG1815">
    <property type="taxonomic scope" value="Bacteria"/>
</dbReference>
<proteinExistence type="predicted"/>
<dbReference type="Proteomes" id="UP000027037">
    <property type="component" value="Unassembled WGS sequence"/>
</dbReference>
<dbReference type="STRING" id="1280946.HY29_06805"/>
<comment type="caution">
    <text evidence="1">The sequence shown here is derived from an EMBL/GenBank/DDBJ whole genome shotgun (WGS) entry which is preliminary data.</text>
</comment>
<dbReference type="PATRIC" id="fig|1280946.3.peg.3458"/>
<name>A0A062TYF7_9PROT</name>
<dbReference type="EMBL" id="AWFF01000098">
    <property type="protein sequence ID" value="KCZ51057.1"/>
    <property type="molecule type" value="Genomic_DNA"/>
</dbReference>
<keyword evidence="2" id="KW-1185">Reference proteome</keyword>
<organism evidence="1 2">
    <name type="scientific">Hyphomonas beringensis</name>
    <dbReference type="NCBI Taxonomy" id="1280946"/>
    <lineage>
        <taxon>Bacteria</taxon>
        <taxon>Pseudomonadati</taxon>
        <taxon>Pseudomonadota</taxon>
        <taxon>Alphaproteobacteria</taxon>
        <taxon>Hyphomonadales</taxon>
        <taxon>Hyphomonadaceae</taxon>
        <taxon>Hyphomonas</taxon>
    </lineage>
</organism>
<accession>A0A062TYF7</accession>